<reference evidence="2" key="2">
    <citation type="submission" date="2024-07" db="EMBL/GenBank/DDBJ databases">
        <title>Streptomyces haneummycinica sp. nov., a new antibiotic-producing actinobacterium isolated from marine sediment.</title>
        <authorList>
            <person name="Uemura M."/>
            <person name="Hamada M."/>
            <person name="Hirano S."/>
            <person name="Kobayashi K."/>
            <person name="Ohshiro T."/>
            <person name="Kobayashi T."/>
            <person name="Terahara T."/>
        </authorList>
    </citation>
    <scope>NUCLEOTIDE SEQUENCE</scope>
    <source>
        <strain evidence="2">KM77-8</strain>
    </source>
</reference>
<name>A0AAT9HQB4_9ACTN</name>
<evidence type="ECO:0000256" key="1">
    <source>
        <dbReference type="SAM" id="MobiDB-lite"/>
    </source>
</evidence>
<protein>
    <submittedName>
        <fullName evidence="2">Uncharacterized protein</fullName>
    </submittedName>
</protein>
<dbReference type="EMBL" id="AP035768">
    <property type="protein sequence ID" value="BFO19649.1"/>
    <property type="molecule type" value="Genomic_DNA"/>
</dbReference>
<sequence>MPGAVLQLRQHHPVRARYVTPPDILGDIDRLILLVRVVDHSEALDRDKLKLRARGNELKSPPSRPPEVEIIPSIGLGRAHPHSSRTTDDTPQPTPARPQPGRNKLSRS</sequence>
<gene>
    <name evidence="2" type="ORF">SHKM778_60370</name>
</gene>
<organism evidence="2">
    <name type="scientific">Streptomyces haneummycinicus</name>
    <dbReference type="NCBI Taxonomy" id="3074435"/>
    <lineage>
        <taxon>Bacteria</taxon>
        <taxon>Bacillati</taxon>
        <taxon>Actinomycetota</taxon>
        <taxon>Actinomycetes</taxon>
        <taxon>Kitasatosporales</taxon>
        <taxon>Streptomycetaceae</taxon>
        <taxon>Streptomyces</taxon>
    </lineage>
</organism>
<proteinExistence type="predicted"/>
<evidence type="ECO:0000313" key="2">
    <source>
        <dbReference type="EMBL" id="BFO19649.1"/>
    </source>
</evidence>
<reference evidence="2" key="1">
    <citation type="submission" date="2024-06" db="EMBL/GenBank/DDBJ databases">
        <authorList>
            <consortium name="consrtm"/>
            <person name="Uemura M."/>
            <person name="Terahara T."/>
        </authorList>
    </citation>
    <scope>NUCLEOTIDE SEQUENCE</scope>
    <source>
        <strain evidence="2">KM77-8</strain>
    </source>
</reference>
<feature type="region of interest" description="Disordered" evidence="1">
    <location>
        <begin position="53"/>
        <end position="108"/>
    </location>
</feature>
<dbReference type="AlphaFoldDB" id="A0AAT9HQB4"/>
<accession>A0AAT9HQB4</accession>